<organism evidence="3 4">
    <name type="scientific">Novosphingobium album</name>
    <name type="common">ex Liu et al. 2023</name>
    <dbReference type="NCBI Taxonomy" id="3031130"/>
    <lineage>
        <taxon>Bacteria</taxon>
        <taxon>Pseudomonadati</taxon>
        <taxon>Pseudomonadota</taxon>
        <taxon>Alphaproteobacteria</taxon>
        <taxon>Sphingomonadales</taxon>
        <taxon>Sphingomonadaceae</taxon>
        <taxon>Novosphingobium</taxon>
    </lineage>
</organism>
<keyword evidence="4" id="KW-1185">Reference proteome</keyword>
<proteinExistence type="predicted"/>
<dbReference type="SUPFAM" id="SSF69318">
    <property type="entry name" value="Integrin alpha N-terminal domain"/>
    <property type="match status" value="1"/>
</dbReference>
<comment type="caution">
    <text evidence="3">The sequence shown here is derived from an EMBL/GenBank/DDBJ whole genome shotgun (WGS) entry which is preliminary data.</text>
</comment>
<gene>
    <name evidence="3" type="ORF">PYV00_02995</name>
</gene>
<feature type="chain" id="PRO_5046902075" description="EF-hand domain-containing protein" evidence="2">
    <location>
        <begin position="27"/>
        <end position="96"/>
    </location>
</feature>
<feature type="region of interest" description="Disordered" evidence="1">
    <location>
        <begin position="27"/>
        <end position="96"/>
    </location>
</feature>
<keyword evidence="2" id="KW-0732">Signal</keyword>
<feature type="signal peptide" evidence="2">
    <location>
        <begin position="1"/>
        <end position="26"/>
    </location>
</feature>
<reference evidence="3 4" key="1">
    <citation type="submission" date="2023-03" db="EMBL/GenBank/DDBJ databases">
        <title>NovoSphingobium album sp. nov. isolated from polycyclic aromatic hydrocarbons- and heavy-metal polluted soil.</title>
        <authorList>
            <person name="Liu Z."/>
            <person name="Wang K."/>
        </authorList>
    </citation>
    <scope>NUCLEOTIDE SEQUENCE [LARGE SCALE GENOMIC DNA]</scope>
    <source>
        <strain evidence="3 4">H3SJ31-1</strain>
    </source>
</reference>
<protein>
    <recommendedName>
        <fullName evidence="5">EF-hand domain-containing protein</fullName>
    </recommendedName>
</protein>
<dbReference type="InterPro" id="IPR028994">
    <property type="entry name" value="Integrin_alpha_N"/>
</dbReference>
<accession>A0ABT5WLC9</accession>
<dbReference type="Proteomes" id="UP001216253">
    <property type="component" value="Unassembled WGS sequence"/>
</dbReference>
<evidence type="ECO:0000256" key="2">
    <source>
        <dbReference type="SAM" id="SignalP"/>
    </source>
</evidence>
<sequence length="96" mass="9706">MSIRKTLTRGAAFALIAPLTLGVAYAQDAQPAEPEAAPAENAATPPATLDTNGDGKMDAWDRDANGAADAWDTNGDGTPDAVDTNGDGKPDAALPQ</sequence>
<evidence type="ECO:0000313" key="3">
    <source>
        <dbReference type="EMBL" id="MDE8650684.1"/>
    </source>
</evidence>
<name>A0ABT5WLC9_9SPHN</name>
<evidence type="ECO:0000256" key="1">
    <source>
        <dbReference type="SAM" id="MobiDB-lite"/>
    </source>
</evidence>
<feature type="compositionally biased region" description="Low complexity" evidence="1">
    <location>
        <begin position="27"/>
        <end position="47"/>
    </location>
</feature>
<evidence type="ECO:0008006" key="5">
    <source>
        <dbReference type="Google" id="ProtNLM"/>
    </source>
</evidence>
<feature type="compositionally biased region" description="Basic and acidic residues" evidence="1">
    <location>
        <begin position="53"/>
        <end position="64"/>
    </location>
</feature>
<evidence type="ECO:0000313" key="4">
    <source>
        <dbReference type="Proteomes" id="UP001216253"/>
    </source>
</evidence>
<dbReference type="EMBL" id="JARESE010000008">
    <property type="protein sequence ID" value="MDE8650684.1"/>
    <property type="molecule type" value="Genomic_DNA"/>
</dbReference>
<dbReference type="RefSeq" id="WP_275226767.1">
    <property type="nucleotide sequence ID" value="NZ_JARESE010000008.1"/>
</dbReference>